<dbReference type="AlphaFoldDB" id="A0A6A2WCF7"/>
<accession>A0A6A2WCF7</accession>
<reference evidence="2" key="1">
    <citation type="submission" date="2019-09" db="EMBL/GenBank/DDBJ databases">
        <title>Draft genome information of white flower Hibiscus syriacus.</title>
        <authorList>
            <person name="Kim Y.-M."/>
        </authorList>
    </citation>
    <scope>NUCLEOTIDE SEQUENCE [LARGE SCALE GENOMIC DNA]</scope>
    <source>
        <strain evidence="2">YM2019G1</strain>
    </source>
</reference>
<proteinExistence type="predicted"/>
<dbReference type="Gene3D" id="1.25.40.10">
    <property type="entry name" value="Tetratricopeptide repeat domain"/>
    <property type="match status" value="1"/>
</dbReference>
<evidence type="ECO:0000256" key="1">
    <source>
        <dbReference type="SAM" id="MobiDB-lite"/>
    </source>
</evidence>
<feature type="region of interest" description="Disordered" evidence="1">
    <location>
        <begin position="107"/>
        <end position="129"/>
    </location>
</feature>
<keyword evidence="3" id="KW-1185">Reference proteome</keyword>
<dbReference type="Proteomes" id="UP000436088">
    <property type="component" value="Unassembled WGS sequence"/>
</dbReference>
<sequence>MYPALATLSSPCLAFLPLKSLSSSASSASFLGFPSPKPLRLWACSAKPDSVPVSETNSWNRPLAQKLQSFAKTAVLVGATALMVGKFSNFPAKAEPAPAMVEREPAFREEKEEAEKTQDAKQKQTSPLSEFLESNEDAIEALGSLLYQNLENHEDEEALSILNRLVSAQPEVTDWKFLLARLLGEMGQKENARKVFEEILQSNPFSFEALFENALLMDRCGEGEAVLKRLEEALALAQEEKKAKEARDVVPPPVWPSDRSEEEISVSHRTTSGDSPRSHGVDGWRWSFWSLRSGRGSGGGGESSSGGRVALGYHTLGFPSGAIWTMSSSHYELSAGDDADPFLSVIESFKRIIEQVLLIMNFFFLLQMTSSSHYELYLAILIHPMMNSKRLNKFFSL</sequence>
<organism evidence="2 3">
    <name type="scientific">Hibiscus syriacus</name>
    <name type="common">Rose of Sharon</name>
    <dbReference type="NCBI Taxonomy" id="106335"/>
    <lineage>
        <taxon>Eukaryota</taxon>
        <taxon>Viridiplantae</taxon>
        <taxon>Streptophyta</taxon>
        <taxon>Embryophyta</taxon>
        <taxon>Tracheophyta</taxon>
        <taxon>Spermatophyta</taxon>
        <taxon>Magnoliopsida</taxon>
        <taxon>eudicotyledons</taxon>
        <taxon>Gunneridae</taxon>
        <taxon>Pentapetalae</taxon>
        <taxon>rosids</taxon>
        <taxon>malvids</taxon>
        <taxon>Malvales</taxon>
        <taxon>Malvaceae</taxon>
        <taxon>Malvoideae</taxon>
        <taxon>Hibiscus</taxon>
    </lineage>
</organism>
<comment type="caution">
    <text evidence="2">The sequence shown here is derived from an EMBL/GenBank/DDBJ whole genome shotgun (WGS) entry which is preliminary data.</text>
</comment>
<name>A0A6A2WCF7_HIBSY</name>
<dbReference type="InterPro" id="IPR011990">
    <property type="entry name" value="TPR-like_helical_dom_sf"/>
</dbReference>
<evidence type="ECO:0000313" key="2">
    <source>
        <dbReference type="EMBL" id="KAE8654741.1"/>
    </source>
</evidence>
<feature type="region of interest" description="Disordered" evidence="1">
    <location>
        <begin position="241"/>
        <end position="278"/>
    </location>
</feature>
<evidence type="ECO:0000313" key="3">
    <source>
        <dbReference type="Proteomes" id="UP000436088"/>
    </source>
</evidence>
<dbReference type="SUPFAM" id="SSF48452">
    <property type="entry name" value="TPR-like"/>
    <property type="match status" value="1"/>
</dbReference>
<gene>
    <name evidence="2" type="ORF">F3Y22_tig00117047pilonHSYRG00103</name>
</gene>
<protein>
    <submittedName>
        <fullName evidence="2">Protein SLOW GREEN 1</fullName>
    </submittedName>
</protein>
<dbReference type="EMBL" id="VEPZ02001786">
    <property type="protein sequence ID" value="KAE8654741.1"/>
    <property type="molecule type" value="Genomic_DNA"/>
</dbReference>
<feature type="compositionally biased region" description="Basic and acidic residues" evidence="1">
    <location>
        <begin position="107"/>
        <end position="122"/>
    </location>
</feature>